<dbReference type="AlphaFoldDB" id="A0A1C3WIV0"/>
<protein>
    <submittedName>
        <fullName evidence="2">Uncharacterized protein</fullName>
    </submittedName>
</protein>
<feature type="region of interest" description="Disordered" evidence="1">
    <location>
        <begin position="1"/>
        <end position="43"/>
    </location>
</feature>
<reference evidence="2 3" key="1">
    <citation type="submission" date="2016-08" db="EMBL/GenBank/DDBJ databases">
        <authorList>
            <person name="Seilhamer J.J."/>
        </authorList>
    </citation>
    <scope>NUCLEOTIDE SEQUENCE [LARGE SCALE GENOMIC DNA]</scope>
    <source>
        <strain evidence="2 3">CCBAU 10071</strain>
    </source>
</reference>
<gene>
    <name evidence="2" type="ORF">GA0061099_1006250</name>
</gene>
<sequence>MRGQRAVWPQPFEEAQPEGHRSQRFWPVGQNTASPAQPPSIPSRKYIPLYRNSELQYPSLIPPRERGDRTSSRTRARVRWTRLRRARGAGPGRDEPREVSQRVERTAPTSGEASWRSRKLRTAKPCGPDRRCYGQALRRCIWAQPGLEASSIREVTEARRNSAPGRAGISRQTTAQGRPCVGLHLYAAVQFSACAVAQRTVGASRHPAFPAPSS</sequence>
<evidence type="ECO:0000256" key="1">
    <source>
        <dbReference type="SAM" id="MobiDB-lite"/>
    </source>
</evidence>
<feature type="compositionally biased region" description="Basic and acidic residues" evidence="1">
    <location>
        <begin position="92"/>
        <end position="105"/>
    </location>
</feature>
<dbReference type="EMBL" id="FMAE01000006">
    <property type="protein sequence ID" value="SCB39997.1"/>
    <property type="molecule type" value="Genomic_DNA"/>
</dbReference>
<name>A0A1C3WIV0_9BRAD</name>
<dbReference type="Proteomes" id="UP000183174">
    <property type="component" value="Unassembled WGS sequence"/>
</dbReference>
<evidence type="ECO:0000313" key="2">
    <source>
        <dbReference type="EMBL" id="SCB39997.1"/>
    </source>
</evidence>
<organism evidence="2 3">
    <name type="scientific">Bradyrhizobium yuanmingense</name>
    <dbReference type="NCBI Taxonomy" id="108015"/>
    <lineage>
        <taxon>Bacteria</taxon>
        <taxon>Pseudomonadati</taxon>
        <taxon>Pseudomonadota</taxon>
        <taxon>Alphaproteobacteria</taxon>
        <taxon>Hyphomicrobiales</taxon>
        <taxon>Nitrobacteraceae</taxon>
        <taxon>Bradyrhizobium</taxon>
    </lineage>
</organism>
<proteinExistence type="predicted"/>
<evidence type="ECO:0000313" key="3">
    <source>
        <dbReference type="Proteomes" id="UP000183174"/>
    </source>
</evidence>
<feature type="region of interest" description="Disordered" evidence="1">
    <location>
        <begin position="83"/>
        <end position="120"/>
    </location>
</feature>
<accession>A0A1C3WIV0</accession>